<protein>
    <submittedName>
        <fullName evidence="1">Uncharacterized protein</fullName>
    </submittedName>
</protein>
<sequence>MQLSTYIPAPKQATFRHDGAINLHTGTETSYFQAGWSYQPTYRHRNKLLSGRMELSTYIPAPKQATFRHDGAINLHTGTETSYFQAGWSYQPTYRHRNKLLSGMMELSTYNVLKPHN</sequence>
<dbReference type="EMBL" id="JAWDGP010000864">
    <property type="protein sequence ID" value="KAK3796650.1"/>
    <property type="molecule type" value="Genomic_DNA"/>
</dbReference>
<evidence type="ECO:0000313" key="2">
    <source>
        <dbReference type="Proteomes" id="UP001283361"/>
    </source>
</evidence>
<reference evidence="1" key="1">
    <citation type="journal article" date="2023" name="G3 (Bethesda)">
        <title>A reference genome for the long-term kleptoplast-retaining sea slug Elysia crispata morphotype clarki.</title>
        <authorList>
            <person name="Eastman K.E."/>
            <person name="Pendleton A.L."/>
            <person name="Shaikh M.A."/>
            <person name="Suttiyut T."/>
            <person name="Ogas R."/>
            <person name="Tomko P."/>
            <person name="Gavelis G."/>
            <person name="Widhalm J.R."/>
            <person name="Wisecaver J.H."/>
        </authorList>
    </citation>
    <scope>NUCLEOTIDE SEQUENCE</scope>
    <source>
        <strain evidence="1">ECLA1</strain>
    </source>
</reference>
<comment type="caution">
    <text evidence="1">The sequence shown here is derived from an EMBL/GenBank/DDBJ whole genome shotgun (WGS) entry which is preliminary data.</text>
</comment>
<organism evidence="1 2">
    <name type="scientific">Elysia crispata</name>
    <name type="common">lettuce slug</name>
    <dbReference type="NCBI Taxonomy" id="231223"/>
    <lineage>
        <taxon>Eukaryota</taxon>
        <taxon>Metazoa</taxon>
        <taxon>Spiralia</taxon>
        <taxon>Lophotrochozoa</taxon>
        <taxon>Mollusca</taxon>
        <taxon>Gastropoda</taxon>
        <taxon>Heterobranchia</taxon>
        <taxon>Euthyneura</taxon>
        <taxon>Panpulmonata</taxon>
        <taxon>Sacoglossa</taxon>
        <taxon>Placobranchoidea</taxon>
        <taxon>Plakobranchidae</taxon>
        <taxon>Elysia</taxon>
    </lineage>
</organism>
<evidence type="ECO:0000313" key="1">
    <source>
        <dbReference type="EMBL" id="KAK3796650.1"/>
    </source>
</evidence>
<proteinExistence type="predicted"/>
<dbReference type="AlphaFoldDB" id="A0AAE1E7S0"/>
<accession>A0AAE1E7S0</accession>
<gene>
    <name evidence="1" type="ORF">RRG08_010348</name>
</gene>
<name>A0AAE1E7S0_9GAST</name>
<keyword evidence="2" id="KW-1185">Reference proteome</keyword>
<dbReference type="Proteomes" id="UP001283361">
    <property type="component" value="Unassembled WGS sequence"/>
</dbReference>